<dbReference type="SMART" id="SM00981">
    <property type="entry name" value="THUMP"/>
    <property type="match status" value="1"/>
</dbReference>
<evidence type="ECO:0000256" key="4">
    <source>
        <dbReference type="ARBA" id="ARBA00022679"/>
    </source>
</evidence>
<dbReference type="STRING" id="716816.BST96_19890"/>
<feature type="domain" description="THUMP" evidence="8">
    <location>
        <begin position="46"/>
        <end position="157"/>
    </location>
</feature>
<evidence type="ECO:0000259" key="8">
    <source>
        <dbReference type="PROSITE" id="PS51165"/>
    </source>
</evidence>
<evidence type="ECO:0000256" key="3">
    <source>
        <dbReference type="ARBA" id="ARBA00022603"/>
    </source>
</evidence>
<keyword evidence="2 6" id="KW-0698">rRNA processing</keyword>
<dbReference type="EMBL" id="CP019343">
    <property type="protein sequence ID" value="ARN76161.1"/>
    <property type="molecule type" value="Genomic_DNA"/>
</dbReference>
<dbReference type="RefSeq" id="WP_085760362.1">
    <property type="nucleotide sequence ID" value="NZ_CP019343.1"/>
</dbReference>
<accession>A0A1X9NG61</accession>
<keyword evidence="3 6" id="KW-0489">Methyltransferase</keyword>
<organism evidence="9 10">
    <name type="scientific">Oceanicoccus sagamiensis</name>
    <dbReference type="NCBI Taxonomy" id="716816"/>
    <lineage>
        <taxon>Bacteria</taxon>
        <taxon>Pseudomonadati</taxon>
        <taxon>Pseudomonadota</taxon>
        <taxon>Gammaproteobacteria</taxon>
        <taxon>Cellvibrionales</taxon>
        <taxon>Spongiibacteraceae</taxon>
        <taxon>Oceanicoccus</taxon>
    </lineage>
</organism>
<dbReference type="GO" id="GO:0003723">
    <property type="term" value="F:RNA binding"/>
    <property type="evidence" value="ECO:0007669"/>
    <property type="project" value="UniProtKB-UniRule"/>
</dbReference>
<dbReference type="Gene3D" id="3.30.2130.30">
    <property type="match status" value="1"/>
</dbReference>
<dbReference type="Pfam" id="PF02926">
    <property type="entry name" value="THUMP"/>
    <property type="match status" value="1"/>
</dbReference>
<dbReference type="GO" id="GO:0005737">
    <property type="term" value="C:cytoplasm"/>
    <property type="evidence" value="ECO:0007669"/>
    <property type="project" value="UniProtKB-SubCell"/>
</dbReference>
<dbReference type="KEGG" id="osg:BST96_19890"/>
<comment type="function">
    <text evidence="6">Specifically methylates the guanine in position 2445 (m2G2445) and the guanine in position 2069 (m7G2069) of 23S rRNA.</text>
</comment>
<dbReference type="OrthoDB" id="9809404at2"/>
<dbReference type="CDD" id="cd11715">
    <property type="entry name" value="THUMP_AdoMetMT"/>
    <property type="match status" value="1"/>
</dbReference>
<dbReference type="PROSITE" id="PS51165">
    <property type="entry name" value="THUMP"/>
    <property type="match status" value="1"/>
</dbReference>
<dbReference type="SUPFAM" id="SSF53335">
    <property type="entry name" value="S-adenosyl-L-methionine-dependent methyltransferases"/>
    <property type="match status" value="2"/>
</dbReference>
<dbReference type="Pfam" id="PF22020">
    <property type="entry name" value="RlmL_1st"/>
    <property type="match status" value="1"/>
</dbReference>
<dbReference type="PIRSF" id="PIRSF037618">
    <property type="entry name" value="RNA_Mtase_bacteria_prd"/>
    <property type="match status" value="1"/>
</dbReference>
<dbReference type="NCBIfam" id="NF008748">
    <property type="entry name" value="PRK11783.1"/>
    <property type="match status" value="1"/>
</dbReference>
<keyword evidence="4 6" id="KW-0808">Transferase</keyword>
<protein>
    <recommendedName>
        <fullName evidence="6">Ribosomal RNA large subunit methyltransferase K/L</fullName>
    </recommendedName>
    <domain>
        <recommendedName>
            <fullName evidence="6">23S rRNA m2G2445 methyltransferase</fullName>
            <ecNumber evidence="6">2.1.1.173</ecNumber>
        </recommendedName>
        <alternativeName>
            <fullName evidence="6">rRNA (guanine-N(2)-)-methyltransferase RlmL</fullName>
        </alternativeName>
    </domain>
    <domain>
        <recommendedName>
            <fullName evidence="6">23S rRNA m7G2069 methyltransferase</fullName>
            <ecNumber evidence="6">2.1.1.264</ecNumber>
        </recommendedName>
        <alternativeName>
            <fullName evidence="6">rRNA (guanine-N(7)-)-methyltransferase RlmK</fullName>
        </alternativeName>
    </domain>
</protein>
<dbReference type="HAMAP" id="MF_01858">
    <property type="entry name" value="23SrRNA_methyltr_KL"/>
    <property type="match status" value="1"/>
</dbReference>
<dbReference type="InterPro" id="IPR004114">
    <property type="entry name" value="THUMP_dom"/>
</dbReference>
<dbReference type="GO" id="GO:0052915">
    <property type="term" value="F:23S rRNA (guanine(2445)-N(2))-methyltransferase activity"/>
    <property type="evidence" value="ECO:0007669"/>
    <property type="project" value="UniProtKB-UniRule"/>
</dbReference>
<dbReference type="EC" id="2.1.1.173" evidence="6"/>
<comment type="catalytic activity">
    <reaction evidence="6">
        <text>guanosine(2445) in 23S rRNA + S-adenosyl-L-methionine = N(2)-methylguanosine(2445) in 23S rRNA + S-adenosyl-L-homocysteine + H(+)</text>
        <dbReference type="Rhea" id="RHEA:42740"/>
        <dbReference type="Rhea" id="RHEA-COMP:10215"/>
        <dbReference type="Rhea" id="RHEA-COMP:10216"/>
        <dbReference type="ChEBI" id="CHEBI:15378"/>
        <dbReference type="ChEBI" id="CHEBI:57856"/>
        <dbReference type="ChEBI" id="CHEBI:59789"/>
        <dbReference type="ChEBI" id="CHEBI:74269"/>
        <dbReference type="ChEBI" id="CHEBI:74481"/>
        <dbReference type="EC" id="2.1.1.173"/>
    </reaction>
</comment>
<evidence type="ECO:0000256" key="2">
    <source>
        <dbReference type="ARBA" id="ARBA00022552"/>
    </source>
</evidence>
<name>A0A1X9NG61_9GAMM</name>
<dbReference type="InterPro" id="IPR053943">
    <property type="entry name" value="RlmKL-like_Mtase_CS"/>
</dbReference>
<dbReference type="GO" id="GO:0070043">
    <property type="term" value="F:rRNA (guanine-N7-)-methyltransferase activity"/>
    <property type="evidence" value="ECO:0007669"/>
    <property type="project" value="UniProtKB-UniRule"/>
</dbReference>
<dbReference type="PANTHER" id="PTHR47313">
    <property type="entry name" value="RIBOSOMAL RNA LARGE SUBUNIT METHYLTRANSFERASE K/L"/>
    <property type="match status" value="1"/>
</dbReference>
<dbReference type="CDD" id="cd02440">
    <property type="entry name" value="AdoMet_MTases"/>
    <property type="match status" value="1"/>
</dbReference>
<dbReference type="InterPro" id="IPR054170">
    <property type="entry name" value="RlmL_1st"/>
</dbReference>
<evidence type="ECO:0000313" key="9">
    <source>
        <dbReference type="EMBL" id="ARN76161.1"/>
    </source>
</evidence>
<dbReference type="InterPro" id="IPR000241">
    <property type="entry name" value="RlmKL-like_Mtase"/>
</dbReference>
<dbReference type="InterPro" id="IPR002052">
    <property type="entry name" value="DNA_methylase_N6_adenine_CS"/>
</dbReference>
<evidence type="ECO:0000313" key="10">
    <source>
        <dbReference type="Proteomes" id="UP000193450"/>
    </source>
</evidence>
<evidence type="ECO:0000256" key="6">
    <source>
        <dbReference type="HAMAP-Rule" id="MF_01858"/>
    </source>
</evidence>
<dbReference type="Pfam" id="PF10672">
    <property type="entry name" value="Methyltrans_SAM"/>
    <property type="match status" value="1"/>
</dbReference>
<evidence type="ECO:0000256" key="7">
    <source>
        <dbReference type="PROSITE-ProRule" id="PRU00529"/>
    </source>
</evidence>
<dbReference type="AlphaFoldDB" id="A0A1X9NG61"/>
<proteinExistence type="inferred from homology"/>
<comment type="similarity">
    <text evidence="6">Belongs to the methyltransferase superfamily. RlmKL family.</text>
</comment>
<gene>
    <name evidence="6" type="primary">rlmL</name>
    <name evidence="9" type="ORF">BST96_19890</name>
</gene>
<keyword evidence="1 6" id="KW-0963">Cytoplasm</keyword>
<dbReference type="PROSITE" id="PS00092">
    <property type="entry name" value="N6_MTASE"/>
    <property type="match status" value="1"/>
</dbReference>
<keyword evidence="7" id="KW-0694">RNA-binding</keyword>
<evidence type="ECO:0000256" key="1">
    <source>
        <dbReference type="ARBA" id="ARBA00022490"/>
    </source>
</evidence>
<keyword evidence="5 6" id="KW-0949">S-adenosyl-L-methionine</keyword>
<comment type="subcellular location">
    <subcellularLocation>
        <location evidence="6">Cytoplasm</location>
    </subcellularLocation>
</comment>
<dbReference type="PROSITE" id="PS01261">
    <property type="entry name" value="UPF0020"/>
    <property type="match status" value="1"/>
</dbReference>
<sequence length="725" mass="80917">MSQPLSYFATCPKGLESLLLEEIRSMGATKVKETVAGVHFEGPLTVAYRACLWSRLANRVLMPVSTADCYNADELYAAVKAIDWGQHLAVDGTFAIDFSGKLRDINHSHFGALKAKDAIADDFMQKHERRPNVDTDKPDVRVNVRVAKGKVVISIDLSGESLHRRGYRLSGGSAPLKENLAAAILLRADWPGIAAQGGALLDPMCGSGTLLIEGALMMANIAPGLFRQHWGFDGWLGHDANGWLQLVDEAEAMELQAKNRQWPEIRGYDASPKALESAQENIDRAGLNGKVRVLRKELSKFVKPTHSDIARGLVVTNPPYGERLGDESSLIHLYRHLGQRLKSEFAGWKASVFTGNPDLGKQMGIRSIKQYQMFNGAIPSKLLNFDISEASFVHDSSRQVGAPIARKTLDDLGDGARMFANRLRKNKKNLSKWLKNKEISCYRLYDADMPEYAVAVDYYEGWVHVAEYAAPAKVDPAAAEQRLNDVIAAIPVALEVDSKYVVLKQRNRQKGSSQYRKQEESGELFEVKEGQAKLLVNLKDYLDTGLFLDHRPVRLKIAELAKGNRFLNLFSYTSTASVHAALGGATFTDSVDLSSTYLEWSKKNMALNGLSETQHRMIRADVLEWLKTCDNQYDLILLDPPTFSNSKKMEATLDIQRDHVGIIQDAMKLLSADGVLIFSNNQRKFSLDSEALAEFTIENKTDWSLDKDFQRSKKIHQCWFIRHGA</sequence>
<dbReference type="Proteomes" id="UP000193450">
    <property type="component" value="Chromosome"/>
</dbReference>
<dbReference type="PANTHER" id="PTHR47313:SF1">
    <property type="entry name" value="RIBOSOMAL RNA LARGE SUBUNIT METHYLTRANSFERASE K_L"/>
    <property type="match status" value="1"/>
</dbReference>
<dbReference type="InterPro" id="IPR017244">
    <property type="entry name" value="23SrRNA_methyltr_KL"/>
</dbReference>
<evidence type="ECO:0000256" key="5">
    <source>
        <dbReference type="ARBA" id="ARBA00022691"/>
    </source>
</evidence>
<dbReference type="InterPro" id="IPR019614">
    <property type="entry name" value="SAM-dep_methyl-trfase"/>
</dbReference>
<dbReference type="InterPro" id="IPR029063">
    <property type="entry name" value="SAM-dependent_MTases_sf"/>
</dbReference>
<dbReference type="EC" id="2.1.1.264" evidence="6"/>
<dbReference type="Gene3D" id="3.30.750.80">
    <property type="entry name" value="RNA methyltransferase domain (HRMD) like"/>
    <property type="match status" value="1"/>
</dbReference>
<reference evidence="9 10" key="1">
    <citation type="submission" date="2016-11" db="EMBL/GenBank/DDBJ databases">
        <title>Trade-off between light-utilization and light-protection in marine flavobacteria.</title>
        <authorList>
            <person name="Kumagai Y."/>
        </authorList>
    </citation>
    <scope>NUCLEOTIDE SEQUENCE [LARGE SCALE GENOMIC DNA]</scope>
    <source>
        <strain evidence="9 10">NBRC 107125</strain>
    </source>
</reference>
<comment type="catalytic activity">
    <reaction evidence="6">
        <text>guanosine(2069) in 23S rRNA + S-adenosyl-L-methionine = N(2)-methylguanosine(2069) in 23S rRNA + S-adenosyl-L-homocysteine + H(+)</text>
        <dbReference type="Rhea" id="RHEA:43772"/>
        <dbReference type="Rhea" id="RHEA-COMP:10688"/>
        <dbReference type="Rhea" id="RHEA-COMP:10689"/>
        <dbReference type="ChEBI" id="CHEBI:15378"/>
        <dbReference type="ChEBI" id="CHEBI:57856"/>
        <dbReference type="ChEBI" id="CHEBI:59789"/>
        <dbReference type="ChEBI" id="CHEBI:74269"/>
        <dbReference type="ChEBI" id="CHEBI:74481"/>
        <dbReference type="EC" id="2.1.1.264"/>
    </reaction>
</comment>
<dbReference type="Pfam" id="PF01170">
    <property type="entry name" value="UPF0020"/>
    <property type="match status" value="1"/>
</dbReference>
<keyword evidence="10" id="KW-1185">Reference proteome</keyword>
<dbReference type="Gene3D" id="3.40.50.150">
    <property type="entry name" value="Vaccinia Virus protein VP39"/>
    <property type="match status" value="2"/>
</dbReference>